<evidence type="ECO:0008006" key="8">
    <source>
        <dbReference type="Google" id="ProtNLM"/>
    </source>
</evidence>
<dbReference type="Pfam" id="PF04082">
    <property type="entry name" value="Fungal_trans"/>
    <property type="match status" value="1"/>
</dbReference>
<reference evidence="6 7" key="1">
    <citation type="submission" date="2016-03" db="EMBL/GenBank/DDBJ databases">
        <authorList>
            <person name="Ploux O."/>
        </authorList>
    </citation>
    <scope>NUCLEOTIDE SEQUENCE [LARGE SCALE GENOMIC DNA]</scope>
    <source>
        <strain evidence="6 7">UAMH 11012</strain>
    </source>
</reference>
<keyword evidence="2" id="KW-0539">Nucleus</keyword>
<evidence type="ECO:0000259" key="5">
    <source>
        <dbReference type="SMART" id="SM00906"/>
    </source>
</evidence>
<dbReference type="GO" id="GO:0006351">
    <property type="term" value="P:DNA-templated transcription"/>
    <property type="evidence" value="ECO:0007669"/>
    <property type="project" value="InterPro"/>
</dbReference>
<dbReference type="GO" id="GO:0016831">
    <property type="term" value="F:carboxy-lyase activity"/>
    <property type="evidence" value="ECO:0007669"/>
    <property type="project" value="TreeGrafter"/>
</dbReference>
<dbReference type="PANTHER" id="PTHR43374">
    <property type="entry name" value="FLAVIN PRENYLTRANSFERASE"/>
    <property type="match status" value="1"/>
</dbReference>
<dbReference type="PANTHER" id="PTHR43374:SF1">
    <property type="entry name" value="FLAVIN PRENYLTRANSFERASE PAD1, MITOCHONDRIAL"/>
    <property type="match status" value="1"/>
</dbReference>
<feature type="region of interest" description="Disordered" evidence="3">
    <location>
        <begin position="1"/>
        <end position="22"/>
    </location>
</feature>
<dbReference type="CDD" id="cd12148">
    <property type="entry name" value="fungal_TF_MHR"/>
    <property type="match status" value="1"/>
</dbReference>
<dbReference type="CDD" id="cd00067">
    <property type="entry name" value="GAL4"/>
    <property type="match status" value="1"/>
</dbReference>
<feature type="domain" description="Zn(2)-C6 fungal-type" evidence="4">
    <location>
        <begin position="16"/>
        <end position="60"/>
    </location>
</feature>
<dbReference type="OrthoDB" id="1747771at2759"/>
<dbReference type="InterPro" id="IPR007219">
    <property type="entry name" value="XnlR_reg_dom"/>
</dbReference>
<dbReference type="GO" id="GO:0008270">
    <property type="term" value="F:zinc ion binding"/>
    <property type="evidence" value="ECO:0007669"/>
    <property type="project" value="InterPro"/>
</dbReference>
<dbReference type="SMART" id="SM00066">
    <property type="entry name" value="GAL4"/>
    <property type="match status" value="1"/>
</dbReference>
<feature type="domain" description="Xylanolytic transcriptional activator regulatory" evidence="5">
    <location>
        <begin position="301"/>
        <end position="374"/>
    </location>
</feature>
<keyword evidence="7" id="KW-1185">Reference proteome</keyword>
<evidence type="ECO:0000256" key="2">
    <source>
        <dbReference type="ARBA" id="ARBA00023242"/>
    </source>
</evidence>
<keyword evidence="1" id="KW-0479">Metal-binding</keyword>
<dbReference type="SUPFAM" id="SSF57701">
    <property type="entry name" value="Zn2/Cys6 DNA-binding domain"/>
    <property type="match status" value="1"/>
</dbReference>
<sequence>MTSESDPRPLKRPRKQRQAKACWPCRKRKVKCEGPPCKTCTLRGQASKCSMERESTSSPPSQFVQPSRTPGSVPPADSDATTIFASTTLSETEPPFSQNGNFHLSLEVEGLSPSLLPPPVSGSTPTNRPLSREAREVHLPLHRSSHASGSTPGASSVGSPARLDQIWTGNIFEMVGDESNVIYPLQDFYSQRRTVAQTTLALPSDTLIRRDEVLERADSNHDEAYPYDASWFALLYAVLASGAQCLSTIDREAELNSKVFSSVSLSCLRNGNFLVLPTLNSLQALLQIGNCLRNDMNPGLAWSLLGLTIRHAQIMGCHKPLEASDNEEQDHTKLRLWWTVVWQDMIFALCYNHPSGTLSVKTVTPPLKDPSGIHTFTEVIIQLCSISLRFLRHQVLSDSPLSLSDVQSLVQKIELVYNAAQPHLVDVSNCITLRDHVEYWALRIYINHATAQILLKDSNSPPSSEVSAIVVEKSQDILEAFLKLRQFSILTSHSWPILQSCVLAARFLMTRGVTGSVGDDNPRGKTEALVKALLINLRSSCGENLSMANGFSTGLSQTVGELEVLLDEMRKQE</sequence>
<organism evidence="6 7">
    <name type="scientific">Phialocephala subalpina</name>
    <dbReference type="NCBI Taxonomy" id="576137"/>
    <lineage>
        <taxon>Eukaryota</taxon>
        <taxon>Fungi</taxon>
        <taxon>Dikarya</taxon>
        <taxon>Ascomycota</taxon>
        <taxon>Pezizomycotina</taxon>
        <taxon>Leotiomycetes</taxon>
        <taxon>Helotiales</taxon>
        <taxon>Mollisiaceae</taxon>
        <taxon>Phialocephala</taxon>
        <taxon>Phialocephala fortinii species complex</taxon>
    </lineage>
</organism>
<evidence type="ECO:0000256" key="3">
    <source>
        <dbReference type="SAM" id="MobiDB-lite"/>
    </source>
</evidence>
<feature type="region of interest" description="Disordered" evidence="3">
    <location>
        <begin position="42"/>
        <end position="79"/>
    </location>
</feature>
<dbReference type="GO" id="GO:0003677">
    <property type="term" value="F:DNA binding"/>
    <property type="evidence" value="ECO:0007669"/>
    <property type="project" value="InterPro"/>
</dbReference>
<dbReference type="GO" id="GO:0000981">
    <property type="term" value="F:DNA-binding transcription factor activity, RNA polymerase II-specific"/>
    <property type="evidence" value="ECO:0007669"/>
    <property type="project" value="InterPro"/>
</dbReference>
<dbReference type="InterPro" id="IPR004507">
    <property type="entry name" value="UbiX-like"/>
</dbReference>
<feature type="compositionally biased region" description="Polar residues" evidence="3">
    <location>
        <begin position="56"/>
        <end position="70"/>
    </location>
</feature>
<dbReference type="SMART" id="SM00906">
    <property type="entry name" value="Fungal_trans"/>
    <property type="match status" value="1"/>
</dbReference>
<evidence type="ECO:0000313" key="6">
    <source>
        <dbReference type="EMBL" id="CZR53890.1"/>
    </source>
</evidence>
<accession>A0A1L7WM95</accession>
<dbReference type="EMBL" id="FJOG01000004">
    <property type="protein sequence ID" value="CZR53890.1"/>
    <property type="molecule type" value="Genomic_DNA"/>
</dbReference>
<name>A0A1L7WM95_9HELO</name>
<protein>
    <recommendedName>
        <fullName evidence="8">Zn(2)-C6 fungal-type domain-containing protein</fullName>
    </recommendedName>
</protein>
<dbReference type="Proteomes" id="UP000184330">
    <property type="component" value="Unassembled WGS sequence"/>
</dbReference>
<dbReference type="InterPro" id="IPR036864">
    <property type="entry name" value="Zn2-C6_fun-type_DNA-bd_sf"/>
</dbReference>
<dbReference type="STRING" id="576137.A0A1L7WM95"/>
<dbReference type="Gene3D" id="4.10.240.10">
    <property type="entry name" value="Zn(2)-C6 fungal-type DNA-binding domain"/>
    <property type="match status" value="1"/>
</dbReference>
<proteinExistence type="predicted"/>
<evidence type="ECO:0000259" key="4">
    <source>
        <dbReference type="SMART" id="SM00066"/>
    </source>
</evidence>
<dbReference type="Pfam" id="PF00172">
    <property type="entry name" value="Zn_clus"/>
    <property type="match status" value="1"/>
</dbReference>
<evidence type="ECO:0000313" key="7">
    <source>
        <dbReference type="Proteomes" id="UP000184330"/>
    </source>
</evidence>
<evidence type="ECO:0000256" key="1">
    <source>
        <dbReference type="ARBA" id="ARBA00022723"/>
    </source>
</evidence>
<dbReference type="AlphaFoldDB" id="A0A1L7WM95"/>
<gene>
    <name evidence="6" type="ORF">PAC_03772</name>
</gene>
<dbReference type="InterPro" id="IPR001138">
    <property type="entry name" value="Zn2Cys6_DnaBD"/>
</dbReference>